<dbReference type="STRING" id="1291742.LOOC260_101830"/>
<dbReference type="InterPro" id="IPR011067">
    <property type="entry name" value="Plasmid_toxin/cell-grow_inhib"/>
</dbReference>
<dbReference type="SUPFAM" id="SSF50118">
    <property type="entry name" value="Cell growth inhibitor/plasmid maintenance toxic component"/>
    <property type="match status" value="1"/>
</dbReference>
<sequence>MNSKYPYQREIIWLDFDPSLGFEINKRRPALVISSDKYNLATHMCVVLPITSTHKGINIFTPFSAKKISGCVNTLQIRTVDYQRRKFEHIEFMSQPDFFLAIERHKVNVY</sequence>
<evidence type="ECO:0000313" key="4">
    <source>
        <dbReference type="Proteomes" id="UP000031620"/>
    </source>
</evidence>
<evidence type="ECO:0000313" key="3">
    <source>
        <dbReference type="EMBL" id="BAP84761.1"/>
    </source>
</evidence>
<dbReference type="Proteomes" id="UP000031620">
    <property type="component" value="Chromosome"/>
</dbReference>
<evidence type="ECO:0008006" key="5">
    <source>
        <dbReference type="Google" id="ProtNLM"/>
    </source>
</evidence>
<dbReference type="Pfam" id="PF02452">
    <property type="entry name" value="PemK_toxin"/>
    <property type="match status" value="1"/>
</dbReference>
<dbReference type="GO" id="GO:0016075">
    <property type="term" value="P:rRNA catabolic process"/>
    <property type="evidence" value="ECO:0007669"/>
    <property type="project" value="TreeGrafter"/>
</dbReference>
<gene>
    <name evidence="3" type="ORF">LOOC260_101830</name>
</gene>
<organism evidence="3 4">
    <name type="scientific">Paucilactobacillus hokkaidonensis JCM 18461</name>
    <dbReference type="NCBI Taxonomy" id="1291742"/>
    <lineage>
        <taxon>Bacteria</taxon>
        <taxon>Bacillati</taxon>
        <taxon>Bacillota</taxon>
        <taxon>Bacilli</taxon>
        <taxon>Lactobacillales</taxon>
        <taxon>Lactobacillaceae</taxon>
        <taxon>Paucilactobacillus</taxon>
    </lineage>
</organism>
<proteinExistence type="inferred from homology"/>
<evidence type="ECO:0000256" key="1">
    <source>
        <dbReference type="ARBA" id="ARBA00007521"/>
    </source>
</evidence>
<comment type="similarity">
    <text evidence="1">Belongs to the PemK/MazF family.</text>
</comment>
<dbReference type="RefSeq" id="WP_041092218.1">
    <property type="nucleotide sequence ID" value="NZ_AP014680.1"/>
</dbReference>
<name>A0A0A1GWK6_9LACO</name>
<protein>
    <recommendedName>
        <fullName evidence="5">Type II toxin-antitoxin system PemK/MazF family toxin</fullName>
    </recommendedName>
</protein>
<dbReference type="EMBL" id="AP014680">
    <property type="protein sequence ID" value="BAP84761.1"/>
    <property type="molecule type" value="Genomic_DNA"/>
</dbReference>
<dbReference type="InterPro" id="IPR003477">
    <property type="entry name" value="PemK-like"/>
</dbReference>
<dbReference type="GO" id="GO:0003677">
    <property type="term" value="F:DNA binding"/>
    <property type="evidence" value="ECO:0007669"/>
    <property type="project" value="InterPro"/>
</dbReference>
<dbReference type="Gene3D" id="2.30.30.110">
    <property type="match status" value="1"/>
</dbReference>
<keyword evidence="2" id="KW-1277">Toxin-antitoxin system</keyword>
<accession>A0A0A1GWK6</accession>
<dbReference type="PANTHER" id="PTHR33988">
    <property type="entry name" value="ENDORIBONUCLEASE MAZF-RELATED"/>
    <property type="match status" value="1"/>
</dbReference>
<dbReference type="AlphaFoldDB" id="A0A0A1GWK6"/>
<dbReference type="GO" id="GO:0004521">
    <property type="term" value="F:RNA endonuclease activity"/>
    <property type="evidence" value="ECO:0007669"/>
    <property type="project" value="TreeGrafter"/>
</dbReference>
<dbReference type="HOGENOM" id="CLU_121823_2_3_9"/>
<reference evidence="3 4" key="1">
    <citation type="submission" date="2014-11" db="EMBL/GenBank/DDBJ databases">
        <title>Complete genome sequence and analysis of Lactobacillus hokkaidonensis LOOC260T.</title>
        <authorList>
            <person name="Tanizawa Y."/>
            <person name="Tohno M."/>
            <person name="Kaminuma E."/>
            <person name="Nakamura Y."/>
            <person name="Arita M."/>
        </authorList>
    </citation>
    <scope>NUCLEOTIDE SEQUENCE [LARGE SCALE GENOMIC DNA]</scope>
    <source>
        <strain evidence="3 4">LOOC260</strain>
    </source>
</reference>
<dbReference type="KEGG" id="lho:LOOC260_101830"/>
<dbReference type="GO" id="GO:0006402">
    <property type="term" value="P:mRNA catabolic process"/>
    <property type="evidence" value="ECO:0007669"/>
    <property type="project" value="TreeGrafter"/>
</dbReference>
<evidence type="ECO:0000256" key="2">
    <source>
        <dbReference type="ARBA" id="ARBA00022649"/>
    </source>
</evidence>